<feature type="domain" description="RNA polymerase sigma-70" evidence="6">
    <location>
        <begin position="147"/>
        <end position="160"/>
    </location>
</feature>
<dbReference type="SUPFAM" id="SSF88946">
    <property type="entry name" value="Sigma2 domain of RNA polymerase sigma factors"/>
    <property type="match status" value="1"/>
</dbReference>
<keyword evidence="4" id="KW-0804">Transcription</keyword>
<dbReference type="InterPro" id="IPR007630">
    <property type="entry name" value="RNA_pol_sigma70_r4"/>
</dbReference>
<dbReference type="Pfam" id="PF04539">
    <property type="entry name" value="Sigma70_r3"/>
    <property type="match status" value="1"/>
</dbReference>
<evidence type="ECO:0000256" key="5">
    <source>
        <dbReference type="SAM" id="MobiDB-lite"/>
    </source>
</evidence>
<reference evidence="7 8" key="1">
    <citation type="submission" date="2019-03" db="EMBL/GenBank/DDBJ databases">
        <title>Genomic analyses of the natural microbiome of Caenorhabditis elegans.</title>
        <authorList>
            <person name="Samuel B."/>
        </authorList>
    </citation>
    <scope>NUCLEOTIDE SEQUENCE [LARGE SCALE GENOMIC DNA]</scope>
    <source>
        <strain evidence="7 8">JUb65</strain>
    </source>
</reference>
<dbReference type="InterPro" id="IPR007624">
    <property type="entry name" value="RNA_pol_sigma70_r3"/>
</dbReference>
<dbReference type="NCBIfam" id="TIGR02937">
    <property type="entry name" value="sigma70-ECF"/>
    <property type="match status" value="1"/>
</dbReference>
<evidence type="ECO:0000256" key="3">
    <source>
        <dbReference type="ARBA" id="ARBA00023125"/>
    </source>
</evidence>
<keyword evidence="1" id="KW-0805">Transcription regulation</keyword>
<evidence type="ECO:0000313" key="8">
    <source>
        <dbReference type="Proteomes" id="UP000295764"/>
    </source>
</evidence>
<dbReference type="FunFam" id="1.10.601.10:FF:000001">
    <property type="entry name" value="RNA polymerase sigma factor SigA"/>
    <property type="match status" value="1"/>
</dbReference>
<feature type="region of interest" description="Disordered" evidence="5">
    <location>
        <begin position="1"/>
        <end position="38"/>
    </location>
</feature>
<evidence type="ECO:0000313" key="7">
    <source>
        <dbReference type="EMBL" id="TDN44180.1"/>
    </source>
</evidence>
<dbReference type="InterPro" id="IPR007627">
    <property type="entry name" value="RNA_pol_sigma70_r2"/>
</dbReference>
<dbReference type="PRINTS" id="PR00046">
    <property type="entry name" value="SIGMA70FCT"/>
</dbReference>
<dbReference type="InterPro" id="IPR000943">
    <property type="entry name" value="RNA_pol_sigma70"/>
</dbReference>
<dbReference type="PROSITE" id="PS00715">
    <property type="entry name" value="SIGMA70_1"/>
    <property type="match status" value="1"/>
</dbReference>
<dbReference type="InterPro" id="IPR009042">
    <property type="entry name" value="RNA_pol_sigma70_r1_2"/>
</dbReference>
<dbReference type="Pfam" id="PF04542">
    <property type="entry name" value="Sigma70_r2"/>
    <property type="match status" value="1"/>
</dbReference>
<dbReference type="EMBL" id="SNVW01000005">
    <property type="protein sequence ID" value="TDN44180.1"/>
    <property type="molecule type" value="Genomic_DNA"/>
</dbReference>
<dbReference type="InterPro" id="IPR013325">
    <property type="entry name" value="RNA_pol_sigma_r2"/>
</dbReference>
<dbReference type="GO" id="GO:0006352">
    <property type="term" value="P:DNA-templated transcription initiation"/>
    <property type="evidence" value="ECO:0007669"/>
    <property type="project" value="InterPro"/>
</dbReference>
<evidence type="ECO:0000259" key="6">
    <source>
        <dbReference type="PROSITE" id="PS00715"/>
    </source>
</evidence>
<dbReference type="CDD" id="cd06171">
    <property type="entry name" value="Sigma70_r4"/>
    <property type="match status" value="1"/>
</dbReference>
<dbReference type="Pfam" id="PF04545">
    <property type="entry name" value="Sigma70_r4"/>
    <property type="match status" value="1"/>
</dbReference>
<organism evidence="7 8">
    <name type="scientific">Curtobacterium flaccumfaciens</name>
    <dbReference type="NCBI Taxonomy" id="2035"/>
    <lineage>
        <taxon>Bacteria</taxon>
        <taxon>Bacillati</taxon>
        <taxon>Actinomycetota</taxon>
        <taxon>Actinomycetes</taxon>
        <taxon>Micrococcales</taxon>
        <taxon>Microbacteriaceae</taxon>
        <taxon>Curtobacterium</taxon>
    </lineage>
</organism>
<dbReference type="InterPro" id="IPR036388">
    <property type="entry name" value="WH-like_DNA-bd_sf"/>
</dbReference>
<dbReference type="RefSeq" id="WP_133519634.1">
    <property type="nucleotide sequence ID" value="NZ_SNVW01000005.1"/>
</dbReference>
<dbReference type="Pfam" id="PF00140">
    <property type="entry name" value="Sigma70_r1_2"/>
    <property type="match status" value="1"/>
</dbReference>
<dbReference type="Proteomes" id="UP000295764">
    <property type="component" value="Unassembled WGS sequence"/>
</dbReference>
<protein>
    <submittedName>
        <fullName evidence="7">RNA polymerase primary sigma factor</fullName>
    </submittedName>
</protein>
<dbReference type="InterPro" id="IPR014284">
    <property type="entry name" value="RNA_pol_sigma-70_dom"/>
</dbReference>
<dbReference type="Gene3D" id="1.10.10.10">
    <property type="entry name" value="Winged helix-like DNA-binding domain superfamily/Winged helix DNA-binding domain"/>
    <property type="match status" value="2"/>
</dbReference>
<dbReference type="PANTHER" id="PTHR30603">
    <property type="entry name" value="RNA POLYMERASE SIGMA FACTOR RPO"/>
    <property type="match status" value="1"/>
</dbReference>
<evidence type="ECO:0000256" key="1">
    <source>
        <dbReference type="ARBA" id="ARBA00023015"/>
    </source>
</evidence>
<dbReference type="PANTHER" id="PTHR30603:SF59">
    <property type="entry name" value="RNA POLYMERASE PRINCIPAL SIGMA FACTOR HRDA"/>
    <property type="match status" value="1"/>
</dbReference>
<dbReference type="GO" id="GO:0003677">
    <property type="term" value="F:DNA binding"/>
    <property type="evidence" value="ECO:0007669"/>
    <property type="project" value="UniProtKB-KW"/>
</dbReference>
<comment type="caution">
    <text evidence="7">The sequence shown here is derived from an EMBL/GenBank/DDBJ whole genome shotgun (WGS) entry which is preliminary data.</text>
</comment>
<proteinExistence type="predicted"/>
<accession>A0A4R6DHW9</accession>
<sequence length="357" mass="39916">MTIATAAPKTTTTGTTARRTTKKTAASKTSAATNETTTLDTEVEADEQLAGVRGASVDQVGDYLRHIGRLSLLTAEEEAEIARRIEVGLFAEEKLNTEKDLAKTLQRELRWLVRDGERAKERMITSNLRLVVSIAKRYSQRGLPFMDVIQEGNLGLVRAVEKFDFTQGYKFSTYATWWIRQAISRGLADKARTIRIPVHTVELINKISRTERDLTVDLGRAPMPDEVAAELSMSVEELVDLKGRSHEPVSIHTVVGDSDDSELGDFIEDEDAASPNELTETTLLHRDIRSIVAELPSDEANVIRMRYGLDDDKPMTLDEISKIVHTTRQAVSRVESRAKLRLFAKAVSQDMQLYLTD</sequence>
<name>A0A4R6DHW9_9MICO</name>
<dbReference type="InterPro" id="IPR013324">
    <property type="entry name" value="RNA_pol_sigma_r3/r4-like"/>
</dbReference>
<dbReference type="SUPFAM" id="SSF88659">
    <property type="entry name" value="Sigma3 and sigma4 domains of RNA polymerase sigma factors"/>
    <property type="match status" value="2"/>
</dbReference>
<dbReference type="OrthoDB" id="9809557at2"/>
<dbReference type="AlphaFoldDB" id="A0A4R6DHW9"/>
<evidence type="ECO:0000256" key="2">
    <source>
        <dbReference type="ARBA" id="ARBA00023082"/>
    </source>
</evidence>
<dbReference type="GO" id="GO:0016987">
    <property type="term" value="F:sigma factor activity"/>
    <property type="evidence" value="ECO:0007669"/>
    <property type="project" value="UniProtKB-KW"/>
</dbReference>
<gene>
    <name evidence="7" type="ORF">EDF64_1059</name>
</gene>
<dbReference type="Gene3D" id="1.10.601.10">
    <property type="entry name" value="RNA Polymerase Primary Sigma Factor"/>
    <property type="match status" value="2"/>
</dbReference>
<evidence type="ECO:0000256" key="4">
    <source>
        <dbReference type="ARBA" id="ARBA00023163"/>
    </source>
</evidence>
<dbReference type="InterPro" id="IPR050239">
    <property type="entry name" value="Sigma-70_RNA_pol_init_factors"/>
</dbReference>
<keyword evidence="2" id="KW-0731">Sigma factor</keyword>
<keyword evidence="3" id="KW-0238">DNA-binding</keyword>